<sequence>VGPILDDHLRNLLACSKTVCELREESKTLKATTLSLEEIIRCIRPSTGLRPVSIVRPCQLSPPNPAFSVKGLDAAQHNGDRATVPSGYQLKTSRSAPALAALDAGQVLRPLARTHPLPTVPLPVWSPPDTPLDPEGHPLALDVQPALHLVTSPTTEGVCLRWEIDGSNGKFEPAVTYELFNYTSSDLKGRPASVDLWKKISDIGALPLPMTCTLSSLFSNVVYYFAMRSVDRFSRCSDWSNVVNASIR</sequence>
<dbReference type="GO" id="GO:0005667">
    <property type="term" value="C:transcription regulator complex"/>
    <property type="evidence" value="ECO:0007669"/>
    <property type="project" value="TreeGrafter"/>
</dbReference>
<accession>A0A0X3PXD8</accession>
<dbReference type="EMBL" id="GEEE01006720">
    <property type="protein sequence ID" value="JAP56505.1"/>
    <property type="molecule type" value="Transcribed_RNA"/>
</dbReference>
<evidence type="ECO:0000259" key="1">
    <source>
        <dbReference type="Pfam" id="PF16794"/>
    </source>
</evidence>
<organism evidence="2">
    <name type="scientific">Schistocephalus solidus</name>
    <name type="common">Tapeworm</name>
    <dbReference type="NCBI Taxonomy" id="70667"/>
    <lineage>
        <taxon>Eukaryota</taxon>
        <taxon>Metazoa</taxon>
        <taxon>Spiralia</taxon>
        <taxon>Lophotrochozoa</taxon>
        <taxon>Platyhelminthes</taxon>
        <taxon>Cestoda</taxon>
        <taxon>Eucestoda</taxon>
        <taxon>Diphyllobothriidea</taxon>
        <taxon>Diphyllobothriidae</taxon>
        <taxon>Schistocephalus</taxon>
    </lineage>
</organism>
<dbReference type="GO" id="GO:0005634">
    <property type="term" value="C:nucleus"/>
    <property type="evidence" value="ECO:0007669"/>
    <property type="project" value="TreeGrafter"/>
</dbReference>
<reference evidence="2" key="1">
    <citation type="submission" date="2016-01" db="EMBL/GenBank/DDBJ databases">
        <title>Reference transcriptome for the parasite Schistocephalus solidus: insights into the molecular evolution of parasitism.</title>
        <authorList>
            <person name="Hebert F.O."/>
            <person name="Grambauer S."/>
            <person name="Barber I."/>
            <person name="Landry C.R."/>
            <person name="Aubin-Horth N."/>
        </authorList>
    </citation>
    <scope>NUCLEOTIDE SEQUENCE</scope>
</reference>
<dbReference type="InterPro" id="IPR026085">
    <property type="entry name" value="ATF7-int"/>
</dbReference>
<dbReference type="InterPro" id="IPR056565">
    <property type="entry name" value="Fn3_ATF7IP"/>
</dbReference>
<evidence type="ECO:0000313" key="2">
    <source>
        <dbReference type="EMBL" id="JAP56505.1"/>
    </source>
</evidence>
<gene>
    <name evidence="2" type="primary">MCAF1</name>
    <name evidence="2" type="ORF">TR128143</name>
</gene>
<feature type="domain" description="Activating transcription factor 7-interacting protein Fn3" evidence="1">
    <location>
        <begin position="144"/>
        <end position="243"/>
    </location>
</feature>
<dbReference type="PANTHER" id="PTHR23210">
    <property type="entry name" value="ACTIVATING TRANSCRIPTION FACTOR 7 INTERACTING PROTEIN"/>
    <property type="match status" value="1"/>
</dbReference>
<dbReference type="GO" id="GO:0006355">
    <property type="term" value="P:regulation of DNA-templated transcription"/>
    <property type="evidence" value="ECO:0007669"/>
    <property type="project" value="TreeGrafter"/>
</dbReference>
<dbReference type="GO" id="GO:0003712">
    <property type="term" value="F:transcription coregulator activity"/>
    <property type="evidence" value="ECO:0007669"/>
    <property type="project" value="TreeGrafter"/>
</dbReference>
<dbReference type="PANTHER" id="PTHR23210:SF26">
    <property type="entry name" value="ACTIVATING TRANSCRIPTION FACTOR 7-INTERACTING PROTEIN 1"/>
    <property type="match status" value="1"/>
</dbReference>
<proteinExistence type="predicted"/>
<dbReference type="AlphaFoldDB" id="A0A0X3PXD8"/>
<name>A0A0X3PXD8_SCHSO</name>
<dbReference type="Pfam" id="PF16794">
    <property type="entry name" value="fn3_4"/>
    <property type="match status" value="1"/>
</dbReference>
<feature type="non-terminal residue" evidence="2">
    <location>
        <position position="1"/>
    </location>
</feature>
<protein>
    <submittedName>
        <fullName evidence="2">Activating transcription factor 7-interacting protein 1</fullName>
    </submittedName>
</protein>